<gene>
    <name evidence="2" type="ORF">C1SCF055_LOCUS29658</name>
</gene>
<name>A0A9P1D4Q5_9DINO</name>
<proteinExistence type="predicted"/>
<reference evidence="2" key="1">
    <citation type="submission" date="2022-10" db="EMBL/GenBank/DDBJ databases">
        <authorList>
            <person name="Chen Y."/>
            <person name="Dougan E. K."/>
            <person name="Chan C."/>
            <person name="Rhodes N."/>
            <person name="Thang M."/>
        </authorList>
    </citation>
    <scope>NUCLEOTIDE SEQUENCE</scope>
</reference>
<protein>
    <submittedName>
        <fullName evidence="2">Uncharacterized protein</fullName>
    </submittedName>
</protein>
<evidence type="ECO:0000256" key="1">
    <source>
        <dbReference type="SAM" id="Phobius"/>
    </source>
</evidence>
<accession>A0A9P1D4Q5</accession>
<evidence type="ECO:0000313" key="3">
    <source>
        <dbReference type="EMBL" id="CAL4791140.1"/>
    </source>
</evidence>
<keyword evidence="4" id="KW-1185">Reference proteome</keyword>
<dbReference type="Proteomes" id="UP001152797">
    <property type="component" value="Unassembled WGS sequence"/>
</dbReference>
<reference evidence="3 4" key="2">
    <citation type="submission" date="2024-05" db="EMBL/GenBank/DDBJ databases">
        <authorList>
            <person name="Chen Y."/>
            <person name="Shah S."/>
            <person name="Dougan E. K."/>
            <person name="Thang M."/>
            <person name="Chan C."/>
        </authorList>
    </citation>
    <scope>NUCLEOTIDE SEQUENCE [LARGE SCALE GENOMIC DNA]</scope>
</reference>
<dbReference type="EMBL" id="CAMXCT010003334">
    <property type="protein sequence ID" value="CAI4003828.1"/>
    <property type="molecule type" value="Genomic_DNA"/>
</dbReference>
<dbReference type="EMBL" id="CAMXCT020003334">
    <property type="protein sequence ID" value="CAL1157203.1"/>
    <property type="molecule type" value="Genomic_DNA"/>
</dbReference>
<evidence type="ECO:0000313" key="4">
    <source>
        <dbReference type="Proteomes" id="UP001152797"/>
    </source>
</evidence>
<sequence>MIKKTWIRLRVHFLSYNEAIPMHFAANEGHGHRSSPFSLGSAAMGHAWRTTPTSGSSLLHSAFAASSICGHELILVNVAALVPVCRRCLPRRCHGATRDERGPVPCCDIAALQAGVDGRQGRARQDRSTSSPLQRSRAAASVHIANPLVRRWFLVRFVFGALGLQPDVVVALAAFFAAMSSGRNFR</sequence>
<keyword evidence="1" id="KW-0472">Membrane</keyword>
<dbReference type="AlphaFoldDB" id="A0A9P1D4Q5"/>
<keyword evidence="1" id="KW-0812">Transmembrane</keyword>
<comment type="caution">
    <text evidence="2">The sequence shown here is derived from an EMBL/GenBank/DDBJ whole genome shotgun (WGS) entry which is preliminary data.</text>
</comment>
<keyword evidence="1" id="KW-1133">Transmembrane helix</keyword>
<feature type="transmembrane region" description="Helical" evidence="1">
    <location>
        <begin position="153"/>
        <end position="178"/>
    </location>
</feature>
<organism evidence="2">
    <name type="scientific">Cladocopium goreaui</name>
    <dbReference type="NCBI Taxonomy" id="2562237"/>
    <lineage>
        <taxon>Eukaryota</taxon>
        <taxon>Sar</taxon>
        <taxon>Alveolata</taxon>
        <taxon>Dinophyceae</taxon>
        <taxon>Suessiales</taxon>
        <taxon>Symbiodiniaceae</taxon>
        <taxon>Cladocopium</taxon>
    </lineage>
</organism>
<dbReference type="EMBL" id="CAMXCT030003334">
    <property type="protein sequence ID" value="CAL4791140.1"/>
    <property type="molecule type" value="Genomic_DNA"/>
</dbReference>
<evidence type="ECO:0000313" key="2">
    <source>
        <dbReference type="EMBL" id="CAI4003828.1"/>
    </source>
</evidence>